<evidence type="ECO:0000259" key="1">
    <source>
        <dbReference type="Pfam" id="PF00899"/>
    </source>
</evidence>
<evidence type="ECO:0000313" key="2">
    <source>
        <dbReference type="EMBL" id="MDQ0201453.1"/>
    </source>
</evidence>
<keyword evidence="3" id="KW-1185">Reference proteome</keyword>
<gene>
    <name evidence="2" type="ORF">J2S10_004659</name>
</gene>
<dbReference type="InterPro" id="IPR000594">
    <property type="entry name" value="ThiF_NAD_FAD-bd"/>
</dbReference>
<dbReference type="PROSITE" id="PS51257">
    <property type="entry name" value="PROKAR_LIPOPROTEIN"/>
    <property type="match status" value="1"/>
</dbReference>
<evidence type="ECO:0000313" key="3">
    <source>
        <dbReference type="Proteomes" id="UP001224122"/>
    </source>
</evidence>
<dbReference type="RefSeq" id="WP_307412750.1">
    <property type="nucleotide sequence ID" value="NZ_JAUSTW010000009.1"/>
</dbReference>
<dbReference type="Proteomes" id="UP001224122">
    <property type="component" value="Unassembled WGS sequence"/>
</dbReference>
<name>A0ABT9Y0U8_9BACI</name>
<dbReference type="Pfam" id="PF00899">
    <property type="entry name" value="ThiF"/>
    <property type="match status" value="1"/>
</dbReference>
<dbReference type="InterPro" id="IPR035985">
    <property type="entry name" value="Ubiquitin-activating_enz"/>
</dbReference>
<organism evidence="2 3">
    <name type="scientific">Neobacillus ginsengisoli</name>
    <dbReference type="NCBI Taxonomy" id="904295"/>
    <lineage>
        <taxon>Bacteria</taxon>
        <taxon>Bacillati</taxon>
        <taxon>Bacillota</taxon>
        <taxon>Bacilli</taxon>
        <taxon>Bacillales</taxon>
        <taxon>Bacillaceae</taxon>
        <taxon>Neobacillus</taxon>
    </lineage>
</organism>
<comment type="caution">
    <text evidence="2">The sequence shown here is derived from an EMBL/GenBank/DDBJ whole genome shotgun (WGS) entry which is preliminary data.</text>
</comment>
<dbReference type="Gene3D" id="3.40.50.720">
    <property type="entry name" value="NAD(P)-binding Rossmann-like Domain"/>
    <property type="match status" value="1"/>
</dbReference>
<accession>A0ABT9Y0U8</accession>
<dbReference type="SUPFAM" id="SSF69572">
    <property type="entry name" value="Activating enzymes of the ubiquitin-like proteins"/>
    <property type="match status" value="1"/>
</dbReference>
<dbReference type="PANTHER" id="PTHR43267">
    <property type="entry name" value="TRNA THREONYLCARBAMOYLADENOSINE DEHYDRATASE"/>
    <property type="match status" value="1"/>
</dbReference>
<dbReference type="EMBL" id="JAUSTW010000009">
    <property type="protein sequence ID" value="MDQ0201453.1"/>
    <property type="molecule type" value="Genomic_DNA"/>
</dbReference>
<proteinExistence type="predicted"/>
<dbReference type="CDD" id="cd01483">
    <property type="entry name" value="E1_enzyme_family"/>
    <property type="match status" value="1"/>
</dbReference>
<dbReference type="PANTHER" id="PTHR43267:SF1">
    <property type="entry name" value="TRNA THREONYLCARBAMOYLADENOSINE DEHYDRATASE"/>
    <property type="match status" value="1"/>
</dbReference>
<reference evidence="2 3" key="1">
    <citation type="submission" date="2023-07" db="EMBL/GenBank/DDBJ databases">
        <title>Genomic Encyclopedia of Type Strains, Phase IV (KMG-IV): sequencing the most valuable type-strain genomes for metagenomic binning, comparative biology and taxonomic classification.</title>
        <authorList>
            <person name="Goeker M."/>
        </authorList>
    </citation>
    <scope>NUCLEOTIDE SEQUENCE [LARGE SCALE GENOMIC DNA]</scope>
    <source>
        <strain evidence="2 3">DSM 27594</strain>
    </source>
</reference>
<dbReference type="InterPro" id="IPR045886">
    <property type="entry name" value="ThiF/MoeB/HesA"/>
</dbReference>
<feature type="domain" description="THIF-type NAD/FAD binding fold" evidence="1">
    <location>
        <begin position="8"/>
        <end position="168"/>
    </location>
</feature>
<sequence length="254" mass="27749">MIIKEQFSRNIGIMSEEEVYTLHSTTIAIAGCGCIGGFSAELLARMGVGKLILADPDIFDESNINRQCAATHHTVGQKKADALKNHLLSINPELEVVCFPEGVDEGNLDLFLEGADYVIDAIDYFAFPDAVTLHRAARKRDLYITTAVALGFGTSVLTFDPCGMTIEAYTGITEDTTIEELKGFMFPPSSYSANLPSYATPENLKRWIETKSIPTISVGQALGPGILVSQMVLHILGRKSPKIVPESIQFQFEE</sequence>
<protein>
    <recommendedName>
        <fullName evidence="1">THIF-type NAD/FAD binding fold domain-containing protein</fullName>
    </recommendedName>
</protein>